<feature type="domain" description="Core" evidence="1">
    <location>
        <begin position="1"/>
        <end position="103"/>
    </location>
</feature>
<proteinExistence type="predicted"/>
<name>A0A1W1Y373_9LACT</name>
<keyword evidence="3" id="KW-1185">Reference proteome</keyword>
<dbReference type="AlphaFoldDB" id="A0A1W1Y373"/>
<gene>
    <name evidence="2" type="ORF">SAMN04487984_0230</name>
</gene>
<evidence type="ECO:0000313" key="2">
    <source>
        <dbReference type="EMBL" id="SMC30629.1"/>
    </source>
</evidence>
<dbReference type="InterPro" id="IPR000361">
    <property type="entry name" value="ATAP_core_dom"/>
</dbReference>
<sequence length="112" mass="13153">MKLRFSEKALEQLKAKNQWTNLCFNTIERLGLDDRGVNRFIMLANVKNISDYDHAIDTPIGKVHYQEEVSRILDKDNEIDYDDYRHAFILLVNGQVVEDDIPVMNELKKIDK</sequence>
<dbReference type="OrthoDB" id="2361502at2"/>
<reference evidence="3" key="1">
    <citation type="submission" date="2017-04" db="EMBL/GenBank/DDBJ databases">
        <authorList>
            <person name="Varghese N."/>
            <person name="Submissions S."/>
        </authorList>
    </citation>
    <scope>NUCLEOTIDE SEQUENCE [LARGE SCALE GENOMIC DNA]</scope>
    <source>
        <strain evidence="3">DSM 21500</strain>
    </source>
</reference>
<dbReference type="EMBL" id="FWXK01000001">
    <property type="protein sequence ID" value="SMC30629.1"/>
    <property type="molecule type" value="Genomic_DNA"/>
</dbReference>
<evidence type="ECO:0000313" key="3">
    <source>
        <dbReference type="Proteomes" id="UP000243884"/>
    </source>
</evidence>
<evidence type="ECO:0000259" key="1">
    <source>
        <dbReference type="Pfam" id="PF01521"/>
    </source>
</evidence>
<protein>
    <submittedName>
        <fullName evidence="2">Iron-sulphur cluster biosynthesis</fullName>
    </submittedName>
</protein>
<organism evidence="2 3">
    <name type="scientific">Aerococcus suis</name>
    <dbReference type="NCBI Taxonomy" id="371602"/>
    <lineage>
        <taxon>Bacteria</taxon>
        <taxon>Bacillati</taxon>
        <taxon>Bacillota</taxon>
        <taxon>Bacilli</taxon>
        <taxon>Lactobacillales</taxon>
        <taxon>Aerococcaceae</taxon>
        <taxon>Aerococcus</taxon>
    </lineage>
</organism>
<dbReference type="Proteomes" id="UP000243884">
    <property type="component" value="Unassembled WGS sequence"/>
</dbReference>
<accession>A0A1W1Y373</accession>
<dbReference type="Gene3D" id="2.60.300.12">
    <property type="entry name" value="HesB-like domain"/>
    <property type="match status" value="1"/>
</dbReference>
<dbReference type="InterPro" id="IPR035903">
    <property type="entry name" value="HesB-like_dom_sf"/>
</dbReference>
<dbReference type="RefSeq" id="WP_159444406.1">
    <property type="nucleotide sequence ID" value="NZ_FWXK01000001.1"/>
</dbReference>
<dbReference type="SUPFAM" id="SSF89360">
    <property type="entry name" value="HesB-like domain"/>
    <property type="match status" value="1"/>
</dbReference>
<dbReference type="STRING" id="371602.SAMN04487984_0230"/>
<dbReference type="Pfam" id="PF01521">
    <property type="entry name" value="Fe-S_biosyn"/>
    <property type="match status" value="1"/>
</dbReference>